<evidence type="ECO:0000313" key="2">
    <source>
        <dbReference type="Proteomes" id="UP000075840"/>
    </source>
</evidence>
<dbReference type="Proteomes" id="UP000075840">
    <property type="component" value="Unassembled WGS sequence"/>
</dbReference>
<accession>A0A182I0Y5</accession>
<dbReference type="AlphaFoldDB" id="A0A182I0Y5"/>
<organism evidence="1 2">
    <name type="scientific">Anopheles arabiensis</name>
    <name type="common">Mosquito</name>
    <dbReference type="NCBI Taxonomy" id="7173"/>
    <lineage>
        <taxon>Eukaryota</taxon>
        <taxon>Metazoa</taxon>
        <taxon>Ecdysozoa</taxon>
        <taxon>Arthropoda</taxon>
        <taxon>Hexapoda</taxon>
        <taxon>Insecta</taxon>
        <taxon>Pterygota</taxon>
        <taxon>Neoptera</taxon>
        <taxon>Endopterygota</taxon>
        <taxon>Diptera</taxon>
        <taxon>Nematocera</taxon>
        <taxon>Culicoidea</taxon>
        <taxon>Culicidae</taxon>
        <taxon>Anophelinae</taxon>
        <taxon>Anopheles</taxon>
    </lineage>
</organism>
<dbReference type="EMBL" id="APCN01006540">
    <property type="status" value="NOT_ANNOTATED_CDS"/>
    <property type="molecule type" value="Genomic_DNA"/>
</dbReference>
<dbReference type="VEuPathDB" id="VectorBase:AARA007224"/>
<protein>
    <submittedName>
        <fullName evidence="1">Uncharacterized protein</fullName>
    </submittedName>
</protein>
<sequence>MSPWKDKNNENGHLKYLVLQMANNSALAVNPFIVGKTIKDAVRSDLSEFGRKIDSGKKPLLKTRNQVYFEKLQKVTKLIEETLVKIAPHVTLNRPSDQEILENLSDEKVINVLRFTRKVNGKIVLTNIFLLRINATASTEFIRLGALQVRTRAYYPKPMQCLDSLDIHRFTVNYLPALAVAPLRMESAP</sequence>
<name>A0A182I0Y5_ANOAR</name>
<keyword evidence="2" id="KW-1185">Reference proteome</keyword>
<proteinExistence type="predicted"/>
<dbReference type="EnsemblMetazoa" id="AARA007224-RA">
    <property type="protein sequence ID" value="AARA007224-PA"/>
    <property type="gene ID" value="AARA007224"/>
</dbReference>
<dbReference type="VEuPathDB" id="VectorBase:AARA21_008138"/>
<reference evidence="1" key="1">
    <citation type="submission" date="2022-08" db="UniProtKB">
        <authorList>
            <consortium name="EnsemblMetazoa"/>
        </authorList>
    </citation>
    <scope>IDENTIFICATION</scope>
    <source>
        <strain evidence="1">Dongola</strain>
    </source>
</reference>
<evidence type="ECO:0000313" key="1">
    <source>
        <dbReference type="EnsemblMetazoa" id="AARA007224-PA"/>
    </source>
</evidence>